<reference evidence="1" key="2">
    <citation type="submission" date="2020-09" db="EMBL/GenBank/DDBJ databases">
        <authorList>
            <person name="Sun Q."/>
            <person name="Zhou Y."/>
        </authorList>
    </citation>
    <scope>NUCLEOTIDE SEQUENCE</scope>
    <source>
        <strain evidence="1">CGMCC 1.15254</strain>
    </source>
</reference>
<dbReference type="EMBL" id="BMHV01000004">
    <property type="protein sequence ID" value="GGF55790.1"/>
    <property type="molecule type" value="Genomic_DNA"/>
</dbReference>
<reference evidence="1" key="1">
    <citation type="journal article" date="2014" name="Int. J. Syst. Evol. Microbiol.">
        <title>Complete genome sequence of Corynebacterium casei LMG S-19264T (=DSM 44701T), isolated from a smear-ripened cheese.</title>
        <authorList>
            <consortium name="US DOE Joint Genome Institute (JGI-PGF)"/>
            <person name="Walter F."/>
            <person name="Albersmeier A."/>
            <person name="Kalinowski J."/>
            <person name="Ruckert C."/>
        </authorList>
    </citation>
    <scope>NUCLEOTIDE SEQUENCE</scope>
    <source>
        <strain evidence="1">CGMCC 1.15254</strain>
    </source>
</reference>
<accession>A0A917BT26</accession>
<comment type="caution">
    <text evidence="1">The sequence shown here is derived from an EMBL/GenBank/DDBJ whole genome shotgun (WGS) entry which is preliminary data.</text>
</comment>
<organism evidence="1 2">
    <name type="scientific">Terasakiella brassicae</name>
    <dbReference type="NCBI Taxonomy" id="1634917"/>
    <lineage>
        <taxon>Bacteria</taxon>
        <taxon>Pseudomonadati</taxon>
        <taxon>Pseudomonadota</taxon>
        <taxon>Alphaproteobacteria</taxon>
        <taxon>Rhodospirillales</taxon>
        <taxon>Terasakiellaceae</taxon>
        <taxon>Terasakiella</taxon>
    </lineage>
</organism>
<protein>
    <submittedName>
        <fullName evidence="1">Uncharacterized protein</fullName>
    </submittedName>
</protein>
<sequence>MPSSYDRHTISLSDTMALRILRACPRAAASMNMAPQECKLLCEFRLELAKNSRTALELSHMNTPCISSHERCILNGLAAVQNNRPDRFLHILEWLVPVWARATVQKKFQVIAHLLSIHNIHLSLPTLPSPTPCETVELRAING</sequence>
<proteinExistence type="predicted"/>
<name>A0A917BT26_9PROT</name>
<gene>
    <name evidence="1" type="ORF">GCM10011332_06530</name>
</gene>
<dbReference type="AlphaFoldDB" id="A0A917BT26"/>
<dbReference type="Proteomes" id="UP000632498">
    <property type="component" value="Unassembled WGS sequence"/>
</dbReference>
<evidence type="ECO:0000313" key="1">
    <source>
        <dbReference type="EMBL" id="GGF55790.1"/>
    </source>
</evidence>
<keyword evidence="2" id="KW-1185">Reference proteome</keyword>
<evidence type="ECO:0000313" key="2">
    <source>
        <dbReference type="Proteomes" id="UP000632498"/>
    </source>
</evidence>
<dbReference type="RefSeq" id="WP_188661572.1">
    <property type="nucleotide sequence ID" value="NZ_BMHV01000004.1"/>
</dbReference>